<dbReference type="FunFam" id="3.40.140.10:FF:000024">
    <property type="entry name" value="AMSH-like ubiquitin thioesterase 3"/>
    <property type="match status" value="1"/>
</dbReference>
<dbReference type="Pfam" id="PF01398">
    <property type="entry name" value="JAB"/>
    <property type="match status" value="1"/>
</dbReference>
<dbReference type="GO" id="GO:0006508">
    <property type="term" value="P:proteolysis"/>
    <property type="evidence" value="ECO:0007669"/>
    <property type="project" value="UniProtKB-KW"/>
</dbReference>
<feature type="region of interest" description="Disordered" evidence="9">
    <location>
        <begin position="157"/>
        <end position="178"/>
    </location>
</feature>
<dbReference type="GO" id="GO:0070536">
    <property type="term" value="P:protein K63-linked deubiquitination"/>
    <property type="evidence" value="ECO:0007669"/>
    <property type="project" value="InterPro"/>
</dbReference>
<evidence type="ECO:0000313" key="12">
    <source>
        <dbReference type="Proteomes" id="UP001454036"/>
    </source>
</evidence>
<dbReference type="GO" id="GO:0071108">
    <property type="term" value="P:protein K48-linked deubiquitination"/>
    <property type="evidence" value="ECO:0007669"/>
    <property type="project" value="TreeGrafter"/>
</dbReference>
<protein>
    <submittedName>
        <fullName evidence="11">Metalloprotease</fullName>
    </submittedName>
</protein>
<keyword evidence="6" id="KW-0378">Hydrolase</keyword>
<organism evidence="11 12">
    <name type="scientific">Lithospermum erythrorhizon</name>
    <name type="common">Purple gromwell</name>
    <name type="synonym">Lithospermum officinale var. erythrorhizon</name>
    <dbReference type="NCBI Taxonomy" id="34254"/>
    <lineage>
        <taxon>Eukaryota</taxon>
        <taxon>Viridiplantae</taxon>
        <taxon>Streptophyta</taxon>
        <taxon>Embryophyta</taxon>
        <taxon>Tracheophyta</taxon>
        <taxon>Spermatophyta</taxon>
        <taxon>Magnoliopsida</taxon>
        <taxon>eudicotyledons</taxon>
        <taxon>Gunneridae</taxon>
        <taxon>Pentapetalae</taxon>
        <taxon>asterids</taxon>
        <taxon>lamiids</taxon>
        <taxon>Boraginales</taxon>
        <taxon>Boraginaceae</taxon>
        <taxon>Boraginoideae</taxon>
        <taxon>Lithospermeae</taxon>
        <taxon>Lithospermum</taxon>
    </lineage>
</organism>
<dbReference type="SMART" id="SM00232">
    <property type="entry name" value="JAB_MPN"/>
    <property type="match status" value="1"/>
</dbReference>
<dbReference type="GO" id="GO:0005768">
    <property type="term" value="C:endosome"/>
    <property type="evidence" value="ECO:0007669"/>
    <property type="project" value="TreeGrafter"/>
</dbReference>
<name>A0AAV3Q0T7_LITER</name>
<evidence type="ECO:0000256" key="2">
    <source>
        <dbReference type="ARBA" id="ARBA00010981"/>
    </source>
</evidence>
<dbReference type="Gene3D" id="3.40.140.10">
    <property type="entry name" value="Cytidine Deaminase, domain 2"/>
    <property type="match status" value="1"/>
</dbReference>
<dbReference type="Proteomes" id="UP001454036">
    <property type="component" value="Unassembled WGS sequence"/>
</dbReference>
<dbReference type="GO" id="GO:0016020">
    <property type="term" value="C:membrane"/>
    <property type="evidence" value="ECO:0007669"/>
    <property type="project" value="TreeGrafter"/>
</dbReference>
<reference evidence="11 12" key="1">
    <citation type="submission" date="2024-01" db="EMBL/GenBank/DDBJ databases">
        <title>The complete chloroplast genome sequence of Lithospermum erythrorhizon: insights into the phylogenetic relationship among Boraginaceae species and the maternal lineages of purple gromwells.</title>
        <authorList>
            <person name="Okada T."/>
            <person name="Watanabe K."/>
        </authorList>
    </citation>
    <scope>NUCLEOTIDE SEQUENCE [LARGE SCALE GENOMIC DNA]</scope>
</reference>
<evidence type="ECO:0000256" key="5">
    <source>
        <dbReference type="ARBA" id="ARBA00022786"/>
    </source>
</evidence>
<dbReference type="Gene3D" id="1.20.58.80">
    <property type="entry name" value="Phosphotransferase system, lactose/cellobiose-type IIA subunit"/>
    <property type="match status" value="1"/>
</dbReference>
<keyword evidence="5" id="KW-0833">Ubl conjugation pathway</keyword>
<evidence type="ECO:0000256" key="8">
    <source>
        <dbReference type="ARBA" id="ARBA00023049"/>
    </source>
</evidence>
<dbReference type="Pfam" id="PF08969">
    <property type="entry name" value="USP8_dimer"/>
    <property type="match status" value="1"/>
</dbReference>
<evidence type="ECO:0000256" key="9">
    <source>
        <dbReference type="SAM" id="MobiDB-lite"/>
    </source>
</evidence>
<proteinExistence type="inferred from homology"/>
<comment type="similarity">
    <text evidence="2">Belongs to the peptidase M67C family.</text>
</comment>
<dbReference type="EMBL" id="BAABME010002814">
    <property type="protein sequence ID" value="GAA0156230.1"/>
    <property type="molecule type" value="Genomic_DNA"/>
</dbReference>
<comment type="cofactor">
    <cofactor evidence="1">
        <name>Zn(2+)</name>
        <dbReference type="ChEBI" id="CHEBI:29105"/>
    </cofactor>
</comment>
<dbReference type="InterPro" id="IPR037518">
    <property type="entry name" value="MPN"/>
</dbReference>
<evidence type="ECO:0000256" key="4">
    <source>
        <dbReference type="ARBA" id="ARBA00022723"/>
    </source>
</evidence>
<dbReference type="PANTHER" id="PTHR12947">
    <property type="entry name" value="AMSH-LIKE PROTEASE"/>
    <property type="match status" value="1"/>
</dbReference>
<evidence type="ECO:0000259" key="10">
    <source>
        <dbReference type="PROSITE" id="PS50249"/>
    </source>
</evidence>
<dbReference type="AlphaFoldDB" id="A0AAV3Q0T7"/>
<sequence length="518" mass="58300">MRPPPPKKPVDVNALTRKIAVDNRLPLKNYYRIADNLLKQANIYRSEKNILDLYIILLRYSSLASETIPSHRDYQASNAKDKAYFRKMLFTVLDELESLKPEFRRQLNELEKVHETGPRYQYDFEGGIPYSPSVSTSGWAAVNTRGSFDHYNLQNGSSLPSSSWQSRNEFNRDSQPTSIDTKLQKLSLGLPPAKEETLSRHSLLGPSGLRGKWTGPTSEIKVTYPSYSDLAANEIVSLNQVGQDDSLVRKDGIADIGTSTMESVLSLDDGRWRHPAEETDIQLQSELRNNSFSLDIRQPSPPPVLAQVHPEHLPISPSRVADPRPGPAKSLEDGMMGSGSYNNLHIPVKMMEDFLRLARENTSKNLETCGVLAGSLKNRVFHITALIIPKQESTSDSCQTLNEEEIFEVQDKRSLFPLGWIHTHPSQTCFMSSVDLHTHYSYQIMLPEAIAIVMAPTDESSPHGIFHLSDPGGVSVIRNCQQRGFHPHEEAEDGSPIYEHCSHVYMNPNLRFDVLDLR</sequence>
<evidence type="ECO:0000313" key="11">
    <source>
        <dbReference type="EMBL" id="GAA0156230.1"/>
    </source>
</evidence>
<dbReference type="SUPFAM" id="SSF102712">
    <property type="entry name" value="JAB1/MPN domain"/>
    <property type="match status" value="1"/>
</dbReference>
<gene>
    <name evidence="11" type="ORF">LIER_13770</name>
</gene>
<keyword evidence="7" id="KW-0862">Zinc</keyword>
<dbReference type="InterPro" id="IPR044098">
    <property type="entry name" value="STAMBP/STALP-like_MPN"/>
</dbReference>
<evidence type="ECO:0000256" key="1">
    <source>
        <dbReference type="ARBA" id="ARBA00001947"/>
    </source>
</evidence>
<keyword evidence="8 11" id="KW-0482">Metalloprotease</keyword>
<dbReference type="PROSITE" id="PS50249">
    <property type="entry name" value="MPN"/>
    <property type="match status" value="1"/>
</dbReference>
<dbReference type="GO" id="GO:0061578">
    <property type="term" value="F:K63-linked deubiquitinase activity"/>
    <property type="evidence" value="ECO:0007669"/>
    <property type="project" value="InterPro"/>
</dbReference>
<comment type="caution">
    <text evidence="11">The sequence shown here is derived from an EMBL/GenBank/DDBJ whole genome shotgun (WGS) entry which is preliminary data.</text>
</comment>
<dbReference type="PANTHER" id="PTHR12947:SF18">
    <property type="entry name" value="AMSH-LIKE UBIQUITIN THIOESTERASE 3"/>
    <property type="match status" value="1"/>
</dbReference>
<evidence type="ECO:0000256" key="7">
    <source>
        <dbReference type="ARBA" id="ARBA00022833"/>
    </source>
</evidence>
<keyword evidence="12" id="KW-1185">Reference proteome</keyword>
<dbReference type="GO" id="GO:0140492">
    <property type="term" value="F:metal-dependent deubiquitinase activity"/>
    <property type="evidence" value="ECO:0007669"/>
    <property type="project" value="InterPro"/>
</dbReference>
<feature type="region of interest" description="Disordered" evidence="9">
    <location>
        <begin position="314"/>
        <end position="334"/>
    </location>
</feature>
<keyword evidence="4" id="KW-0479">Metal-binding</keyword>
<feature type="domain" description="MPN" evidence="10">
    <location>
        <begin position="344"/>
        <end position="474"/>
    </location>
</feature>
<evidence type="ECO:0000256" key="6">
    <source>
        <dbReference type="ARBA" id="ARBA00022801"/>
    </source>
</evidence>
<evidence type="ECO:0000256" key="3">
    <source>
        <dbReference type="ARBA" id="ARBA00022670"/>
    </source>
</evidence>
<dbReference type="InterPro" id="IPR000555">
    <property type="entry name" value="JAMM/MPN+_dom"/>
</dbReference>
<dbReference type="SUPFAM" id="SSF140856">
    <property type="entry name" value="USP8 N-terminal domain-like"/>
    <property type="match status" value="1"/>
</dbReference>
<dbReference type="CDD" id="cd08066">
    <property type="entry name" value="MPN_AMSH_like"/>
    <property type="match status" value="1"/>
</dbReference>
<dbReference type="InterPro" id="IPR015063">
    <property type="entry name" value="USP8_dimer"/>
</dbReference>
<dbReference type="GO" id="GO:0046872">
    <property type="term" value="F:metal ion binding"/>
    <property type="evidence" value="ECO:0007669"/>
    <property type="project" value="UniProtKB-KW"/>
</dbReference>
<accession>A0AAV3Q0T7</accession>
<keyword evidence="3" id="KW-0645">Protease</keyword>